<organism evidence="1 2">
    <name type="scientific">Dothidotthia symphoricarpi CBS 119687</name>
    <dbReference type="NCBI Taxonomy" id="1392245"/>
    <lineage>
        <taxon>Eukaryota</taxon>
        <taxon>Fungi</taxon>
        <taxon>Dikarya</taxon>
        <taxon>Ascomycota</taxon>
        <taxon>Pezizomycotina</taxon>
        <taxon>Dothideomycetes</taxon>
        <taxon>Pleosporomycetidae</taxon>
        <taxon>Pleosporales</taxon>
        <taxon>Dothidotthiaceae</taxon>
        <taxon>Dothidotthia</taxon>
    </lineage>
</organism>
<name>A0A6A5ZZA8_9PLEO</name>
<gene>
    <name evidence="1" type="ORF">P153DRAFT_361886</name>
</gene>
<evidence type="ECO:0000313" key="1">
    <source>
        <dbReference type="EMBL" id="KAF2123651.1"/>
    </source>
</evidence>
<evidence type="ECO:0000313" key="2">
    <source>
        <dbReference type="Proteomes" id="UP000799771"/>
    </source>
</evidence>
<keyword evidence="2" id="KW-1185">Reference proteome</keyword>
<dbReference type="AlphaFoldDB" id="A0A6A5ZZA8"/>
<dbReference type="Proteomes" id="UP000799771">
    <property type="component" value="Unassembled WGS sequence"/>
</dbReference>
<dbReference type="EMBL" id="ML977524">
    <property type="protein sequence ID" value="KAF2123651.1"/>
    <property type="molecule type" value="Genomic_DNA"/>
</dbReference>
<dbReference type="GeneID" id="54407467"/>
<accession>A0A6A5ZZA8</accession>
<sequence length="207" mass="22518">MRTGRSISAPELGYTTRNEILRAVQFPGSDIAPFCGFLPGDRIANMMTALQGRDTDSSLVGITANSPLHKDDGISITCRSFAPFSIMGLSADDSSSIKEPRRRENVYIAHLVEGKLPMICCPVENLADRDHVDLKVGTAHFNLPLLRHLMKKTLGPGLIDSLETIVRRDFGAIASILAFRITTPETTKDPARIGAFLKATLAQVIPC</sequence>
<protein>
    <submittedName>
        <fullName evidence="1">Uncharacterized protein</fullName>
    </submittedName>
</protein>
<proteinExistence type="predicted"/>
<reference evidence="1" key="1">
    <citation type="journal article" date="2020" name="Stud. Mycol.">
        <title>101 Dothideomycetes genomes: a test case for predicting lifestyles and emergence of pathogens.</title>
        <authorList>
            <person name="Haridas S."/>
            <person name="Albert R."/>
            <person name="Binder M."/>
            <person name="Bloem J."/>
            <person name="Labutti K."/>
            <person name="Salamov A."/>
            <person name="Andreopoulos B."/>
            <person name="Baker S."/>
            <person name="Barry K."/>
            <person name="Bills G."/>
            <person name="Bluhm B."/>
            <person name="Cannon C."/>
            <person name="Castanera R."/>
            <person name="Culley D."/>
            <person name="Daum C."/>
            <person name="Ezra D."/>
            <person name="Gonzalez J."/>
            <person name="Henrissat B."/>
            <person name="Kuo A."/>
            <person name="Liang C."/>
            <person name="Lipzen A."/>
            <person name="Lutzoni F."/>
            <person name="Magnuson J."/>
            <person name="Mondo S."/>
            <person name="Nolan M."/>
            <person name="Ohm R."/>
            <person name="Pangilinan J."/>
            <person name="Park H.-J."/>
            <person name="Ramirez L."/>
            <person name="Alfaro M."/>
            <person name="Sun H."/>
            <person name="Tritt A."/>
            <person name="Yoshinaga Y."/>
            <person name="Zwiers L.-H."/>
            <person name="Turgeon B."/>
            <person name="Goodwin S."/>
            <person name="Spatafora J."/>
            <person name="Crous P."/>
            <person name="Grigoriev I."/>
        </authorList>
    </citation>
    <scope>NUCLEOTIDE SEQUENCE</scope>
    <source>
        <strain evidence="1">CBS 119687</strain>
    </source>
</reference>
<dbReference type="RefSeq" id="XP_033518045.1">
    <property type="nucleotide sequence ID" value="XM_033667035.1"/>
</dbReference>